<proteinExistence type="predicted"/>
<organism evidence="1 2">
    <name type="scientific">Bacillus wiedmannii</name>
    <dbReference type="NCBI Taxonomy" id="1890302"/>
    <lineage>
        <taxon>Bacteria</taxon>
        <taxon>Bacillati</taxon>
        <taxon>Bacillota</taxon>
        <taxon>Bacilli</taxon>
        <taxon>Bacillales</taxon>
        <taxon>Bacillaceae</taxon>
        <taxon>Bacillus</taxon>
        <taxon>Bacillus cereus group</taxon>
    </lineage>
</organism>
<dbReference type="AlphaFoldDB" id="A0A1C4ALT4"/>
<accession>A0A1C4ALT4</accession>
<protein>
    <submittedName>
        <fullName evidence="1">Uncharacterized protein</fullName>
    </submittedName>
</protein>
<reference evidence="2" key="1">
    <citation type="submission" date="2016-08" db="EMBL/GenBank/DDBJ databases">
        <authorList>
            <person name="Loux V."/>
            <person name="Rue O."/>
        </authorList>
    </citation>
    <scope>NUCLEOTIDE SEQUENCE [LARGE SCALE GENOMIC DNA]</scope>
    <source>
        <strain evidence="2">INRA Bc05-F1</strain>
    </source>
</reference>
<dbReference type="Proteomes" id="UP000196052">
    <property type="component" value="Unassembled WGS sequence"/>
</dbReference>
<dbReference type="EMBL" id="FMBE01000012">
    <property type="protein sequence ID" value="SCB95407.1"/>
    <property type="molecule type" value="Genomic_DNA"/>
</dbReference>
<name>A0A1C4ALT4_9BACI</name>
<dbReference type="Pfam" id="PF14412">
    <property type="entry name" value="AHH"/>
    <property type="match status" value="1"/>
</dbReference>
<sequence>MTTEVLHIGNHGTDYMKEVTKVLKEVKEYGGTQADAVAALHDIRTRLLDGSLKLNSPK</sequence>
<evidence type="ECO:0000313" key="2">
    <source>
        <dbReference type="Proteomes" id="UP000196052"/>
    </source>
</evidence>
<evidence type="ECO:0000313" key="1">
    <source>
        <dbReference type="EMBL" id="SCB95407.1"/>
    </source>
</evidence>
<gene>
    <name evidence="1" type="ORF">BC05F1_00943</name>
</gene>
<dbReference type="InterPro" id="IPR032871">
    <property type="entry name" value="AHH_dom_containing"/>
</dbReference>